<protein>
    <recommendedName>
        <fullName evidence="3">Calcium-binding protein</fullName>
    </recommendedName>
</protein>
<dbReference type="SUPFAM" id="SSF51120">
    <property type="entry name" value="beta-Roll"/>
    <property type="match status" value="1"/>
</dbReference>
<gene>
    <name evidence="1" type="ORF">NDN08_003344</name>
</gene>
<comment type="caution">
    <text evidence="1">The sequence shown here is derived from an EMBL/GenBank/DDBJ whole genome shotgun (WGS) entry which is preliminary data.</text>
</comment>
<dbReference type="Proteomes" id="UP001157974">
    <property type="component" value="Unassembled WGS sequence"/>
</dbReference>
<evidence type="ECO:0000313" key="2">
    <source>
        <dbReference type="Proteomes" id="UP001157974"/>
    </source>
</evidence>
<dbReference type="GO" id="GO:0005509">
    <property type="term" value="F:calcium ion binding"/>
    <property type="evidence" value="ECO:0007669"/>
    <property type="project" value="InterPro"/>
</dbReference>
<evidence type="ECO:0000313" key="1">
    <source>
        <dbReference type="EMBL" id="KAJ8906860.1"/>
    </source>
</evidence>
<organism evidence="1 2">
    <name type="scientific">Rhodosorus marinus</name>
    <dbReference type="NCBI Taxonomy" id="101924"/>
    <lineage>
        <taxon>Eukaryota</taxon>
        <taxon>Rhodophyta</taxon>
        <taxon>Stylonematophyceae</taxon>
        <taxon>Stylonematales</taxon>
        <taxon>Stylonemataceae</taxon>
        <taxon>Rhodosorus</taxon>
    </lineage>
</organism>
<accession>A0AAV8UW88</accession>
<dbReference type="Pfam" id="PF00353">
    <property type="entry name" value="HemolysinCabind"/>
    <property type="match status" value="1"/>
</dbReference>
<reference evidence="1 2" key="1">
    <citation type="journal article" date="2023" name="Nat. Commun.">
        <title>Origin of minicircular mitochondrial genomes in red algae.</title>
        <authorList>
            <person name="Lee Y."/>
            <person name="Cho C.H."/>
            <person name="Lee Y.M."/>
            <person name="Park S.I."/>
            <person name="Yang J.H."/>
            <person name="West J.A."/>
            <person name="Bhattacharya D."/>
            <person name="Yoon H.S."/>
        </authorList>
    </citation>
    <scope>NUCLEOTIDE SEQUENCE [LARGE SCALE GENOMIC DNA]</scope>
    <source>
        <strain evidence="1 2">CCMP1338</strain>
        <tissue evidence="1">Whole cell</tissue>
    </source>
</reference>
<sequence>MSAGINPECDGKPQFQKRRTVDKARGIDGFKQLIVDWDEIPASSPGCCETTRCLDFKATVVDPNDLVTMTDVVIDDPGCGLAGECEIQITCPNLVTTGMRGIGLQGRQVYSGTDFDDVIILPETHPRELYAYGNPGNDYFIGSEDPDRIHGNGSGNDIMLGNGGDDFLYPAEGADRVFGGDGNDQFRFLDPDGSVDLLSGGDGVDTVTFAFLTSSLEPIDVLKSVEIVEQP</sequence>
<dbReference type="Gene3D" id="2.150.10.10">
    <property type="entry name" value="Serralysin-like metalloprotease, C-terminal"/>
    <property type="match status" value="1"/>
</dbReference>
<name>A0AAV8UW88_9RHOD</name>
<dbReference type="InterPro" id="IPR001343">
    <property type="entry name" value="Hemolysn_Ca-bd"/>
</dbReference>
<dbReference type="EMBL" id="JAMWBK010000003">
    <property type="protein sequence ID" value="KAJ8906860.1"/>
    <property type="molecule type" value="Genomic_DNA"/>
</dbReference>
<proteinExistence type="predicted"/>
<dbReference type="PRINTS" id="PR00313">
    <property type="entry name" value="CABNDNGRPT"/>
</dbReference>
<evidence type="ECO:0008006" key="3">
    <source>
        <dbReference type="Google" id="ProtNLM"/>
    </source>
</evidence>
<keyword evidence="2" id="KW-1185">Reference proteome</keyword>
<dbReference type="AlphaFoldDB" id="A0AAV8UW88"/>
<dbReference type="InterPro" id="IPR011049">
    <property type="entry name" value="Serralysin-like_metalloprot_C"/>
</dbReference>